<accession>A0A2S8NVK8</accession>
<evidence type="ECO:0000256" key="1">
    <source>
        <dbReference type="ARBA" id="ARBA00005912"/>
    </source>
</evidence>
<comment type="caution">
    <text evidence="4">The sequence shown here is derived from an EMBL/GenBank/DDBJ whole genome shotgun (WGS) entry which is preliminary data.</text>
</comment>
<name>A0A2S8NVK8_9MOLU</name>
<dbReference type="InterPro" id="IPR036191">
    <property type="entry name" value="RRF_sf"/>
</dbReference>
<dbReference type="Gene3D" id="3.30.1360.40">
    <property type="match status" value="1"/>
</dbReference>
<dbReference type="EMBL" id="PUUG01000001">
    <property type="protein sequence ID" value="PQP79978.1"/>
    <property type="molecule type" value="Genomic_DNA"/>
</dbReference>
<evidence type="ECO:0000313" key="5">
    <source>
        <dbReference type="Proteomes" id="UP000238672"/>
    </source>
</evidence>
<dbReference type="GO" id="GO:0006412">
    <property type="term" value="P:translation"/>
    <property type="evidence" value="ECO:0007669"/>
    <property type="project" value="UniProtKB-KW"/>
</dbReference>
<dbReference type="InterPro" id="IPR023584">
    <property type="entry name" value="Ribosome_recyc_fac_dom"/>
</dbReference>
<dbReference type="AlphaFoldDB" id="A0A2S8NVK8"/>
<evidence type="ECO:0000259" key="3">
    <source>
        <dbReference type="Pfam" id="PF01765"/>
    </source>
</evidence>
<evidence type="ECO:0000313" key="4">
    <source>
        <dbReference type="EMBL" id="PQP79978.1"/>
    </source>
</evidence>
<dbReference type="PANTHER" id="PTHR20982">
    <property type="entry name" value="RIBOSOME RECYCLING FACTOR"/>
    <property type="match status" value="1"/>
</dbReference>
<proteinExistence type="inferred from homology"/>
<dbReference type="Pfam" id="PF01765">
    <property type="entry name" value="RRF"/>
    <property type="match status" value="1"/>
</dbReference>
<gene>
    <name evidence="4" type="ORF">C6B37_00010</name>
</gene>
<comment type="similarity">
    <text evidence="1">Belongs to the RRF family.</text>
</comment>
<dbReference type="SUPFAM" id="SSF55194">
    <property type="entry name" value="Ribosome recycling factor, RRF"/>
    <property type="match status" value="1"/>
</dbReference>
<evidence type="ECO:0000256" key="2">
    <source>
        <dbReference type="ARBA" id="ARBA00022917"/>
    </source>
</evidence>
<keyword evidence="2" id="KW-0648">Protein biosynthesis</keyword>
<dbReference type="Gene3D" id="1.10.132.20">
    <property type="entry name" value="Ribosome-recycling factor"/>
    <property type="match status" value="1"/>
</dbReference>
<reference evidence="4 5" key="1">
    <citation type="submission" date="2018-02" db="EMBL/GenBank/DDBJ databases">
        <title>Metagenomics reveals mixed infection of spiroplasma and phytoplasma in chicory.</title>
        <authorList>
            <person name="Polano C."/>
            <person name="Moruzzi S."/>
            <person name="Ermacora P."/>
            <person name="Ferrini F."/>
            <person name="Martini M."/>
            <person name="Firrao G."/>
        </authorList>
    </citation>
    <scope>NUCLEOTIDE SEQUENCE [LARGE SCALE GENOMIC DNA]</scope>
    <source>
        <strain evidence="4 5">ChiP</strain>
    </source>
</reference>
<sequence length="184" mass="21480">MEELAKKILIELEQKMLQTQKIMLSKFSDIRTGVANPKILDKITLNYYGVETVLKNLSFISVVEGHQIHIKPFDPNLTRDIQKILLASNLGITPQNEGQIVKIVFPKPTEEKRKLLIKEINKIEEQTKVTIRNIRRIGNDKIKKLKLNQSLENIFLKQIQELNNKWIKIIEEDTLFKNNELLKI</sequence>
<feature type="domain" description="Ribosome recycling factor" evidence="3">
    <location>
        <begin position="26"/>
        <end position="181"/>
    </location>
</feature>
<dbReference type="PANTHER" id="PTHR20982:SF3">
    <property type="entry name" value="MITOCHONDRIAL RIBOSOME RECYCLING FACTOR PSEUDO 1"/>
    <property type="match status" value="1"/>
</dbReference>
<dbReference type="GO" id="GO:0043023">
    <property type="term" value="F:ribosomal large subunit binding"/>
    <property type="evidence" value="ECO:0007669"/>
    <property type="project" value="TreeGrafter"/>
</dbReference>
<dbReference type="Proteomes" id="UP000238672">
    <property type="component" value="Unassembled WGS sequence"/>
</dbReference>
<dbReference type="FunFam" id="3.30.1360.40:FF:000001">
    <property type="entry name" value="Ribosome-recycling factor"/>
    <property type="match status" value="1"/>
</dbReference>
<dbReference type="InterPro" id="IPR002661">
    <property type="entry name" value="Ribosome_recyc_fac"/>
</dbReference>
<keyword evidence="5" id="KW-1185">Reference proteome</keyword>
<protein>
    <submittedName>
        <fullName evidence="4">Ribosome recycling factor</fullName>
    </submittedName>
</protein>
<organism evidence="4 5">
    <name type="scientific">Candidatus Phytoplasma phoenicium</name>
    <dbReference type="NCBI Taxonomy" id="198422"/>
    <lineage>
        <taxon>Bacteria</taxon>
        <taxon>Bacillati</taxon>
        <taxon>Mycoplasmatota</taxon>
        <taxon>Mollicutes</taxon>
        <taxon>Acholeplasmatales</taxon>
        <taxon>Acholeplasmataceae</taxon>
        <taxon>Candidatus Phytoplasma</taxon>
        <taxon>16SrIX (Pigeon pea witches'-broom group)</taxon>
    </lineage>
</organism>